<protein>
    <submittedName>
        <fullName evidence="1">Uncharacterized protein</fullName>
    </submittedName>
</protein>
<dbReference type="Proteomes" id="UP000286270">
    <property type="component" value="Unassembled WGS sequence"/>
</dbReference>
<sequence length="96" mass="11352">MGQIYEIPPKESFHYNIDDFPKEVKDLYKDEIIQLYTIAIRKFFQRASDRNSYREGVGLLRNLIKYDGKPEADKIIIEQKSHTPRRPALIGELLKQ</sequence>
<name>A0A412Y0C8_BACFG</name>
<comment type="caution">
    <text evidence="1">The sequence shown here is derived from an EMBL/GenBank/DDBJ whole genome shotgun (WGS) entry which is preliminary data.</text>
</comment>
<evidence type="ECO:0000313" key="1">
    <source>
        <dbReference type="EMBL" id="RGV50761.1"/>
    </source>
</evidence>
<reference evidence="1 2" key="1">
    <citation type="submission" date="2018-08" db="EMBL/GenBank/DDBJ databases">
        <title>A genome reference for cultivated species of the human gut microbiota.</title>
        <authorList>
            <person name="Zou Y."/>
            <person name="Xue W."/>
            <person name="Luo G."/>
        </authorList>
    </citation>
    <scope>NUCLEOTIDE SEQUENCE [LARGE SCALE GENOMIC DNA]</scope>
    <source>
        <strain evidence="1 2">AF14-26</strain>
    </source>
</reference>
<proteinExistence type="predicted"/>
<gene>
    <name evidence="1" type="ORF">DWW08_16190</name>
</gene>
<organism evidence="1 2">
    <name type="scientific">Bacteroides fragilis</name>
    <dbReference type="NCBI Taxonomy" id="817"/>
    <lineage>
        <taxon>Bacteria</taxon>
        <taxon>Pseudomonadati</taxon>
        <taxon>Bacteroidota</taxon>
        <taxon>Bacteroidia</taxon>
        <taxon>Bacteroidales</taxon>
        <taxon>Bacteroidaceae</taxon>
        <taxon>Bacteroides</taxon>
    </lineage>
</organism>
<dbReference type="RefSeq" id="WP_032568911.1">
    <property type="nucleotide sequence ID" value="NZ_CP043610.1"/>
</dbReference>
<evidence type="ECO:0000313" key="2">
    <source>
        <dbReference type="Proteomes" id="UP000286270"/>
    </source>
</evidence>
<dbReference type="EMBL" id="QRZH01000015">
    <property type="protein sequence ID" value="RGV50761.1"/>
    <property type="molecule type" value="Genomic_DNA"/>
</dbReference>
<dbReference type="AlphaFoldDB" id="A0A412Y0C8"/>
<accession>A0A412Y0C8</accession>